<dbReference type="InterPro" id="IPR013085">
    <property type="entry name" value="U1-CZ_Znf_C2H2"/>
</dbReference>
<feature type="compositionally biased region" description="Basic and acidic residues" evidence="4">
    <location>
        <begin position="226"/>
        <end position="236"/>
    </location>
</feature>
<dbReference type="InterPro" id="IPR036236">
    <property type="entry name" value="Znf_C2H2_sf"/>
</dbReference>
<feature type="region of interest" description="Disordered" evidence="4">
    <location>
        <begin position="29"/>
        <end position="108"/>
    </location>
</feature>
<evidence type="ECO:0000256" key="3">
    <source>
        <dbReference type="ARBA" id="ARBA00022833"/>
    </source>
</evidence>
<feature type="domain" description="U1-C C2H2-type zinc finger" evidence="5">
    <location>
        <begin position="9"/>
        <end position="42"/>
    </location>
</feature>
<organism evidence="6 7">
    <name type="scientific">Pyricularia oryzae</name>
    <name type="common">Rice blast fungus</name>
    <name type="synonym">Magnaporthe oryzae</name>
    <dbReference type="NCBI Taxonomy" id="318829"/>
    <lineage>
        <taxon>Eukaryota</taxon>
        <taxon>Fungi</taxon>
        <taxon>Dikarya</taxon>
        <taxon>Ascomycota</taxon>
        <taxon>Pezizomycotina</taxon>
        <taxon>Sordariomycetes</taxon>
        <taxon>Sordariomycetidae</taxon>
        <taxon>Magnaporthales</taxon>
        <taxon>Pyriculariaceae</taxon>
        <taxon>Pyricularia</taxon>
    </lineage>
</organism>
<dbReference type="PANTHER" id="PTHR13173">
    <property type="entry name" value="WW DOMAIN BINDING PROTEIN 4"/>
    <property type="match status" value="1"/>
</dbReference>
<protein>
    <recommendedName>
        <fullName evidence="5">U1-C C2H2-type zinc finger domain-containing protein</fullName>
    </recommendedName>
</protein>
<dbReference type="AlphaFoldDB" id="A0A4P7N9J3"/>
<accession>A0A4P7N9J3</accession>
<dbReference type="GO" id="GO:0003723">
    <property type="term" value="F:RNA binding"/>
    <property type="evidence" value="ECO:0007669"/>
    <property type="project" value="TreeGrafter"/>
</dbReference>
<dbReference type="GO" id="GO:0008270">
    <property type="term" value="F:zinc ion binding"/>
    <property type="evidence" value="ECO:0007669"/>
    <property type="project" value="UniProtKB-KW"/>
</dbReference>
<feature type="region of interest" description="Disordered" evidence="4">
    <location>
        <begin position="209"/>
        <end position="291"/>
    </location>
</feature>
<proteinExistence type="predicted"/>
<dbReference type="Pfam" id="PF06220">
    <property type="entry name" value="zf-U1"/>
    <property type="match status" value="1"/>
</dbReference>
<evidence type="ECO:0000313" key="7">
    <source>
        <dbReference type="Proteomes" id="UP000294847"/>
    </source>
</evidence>
<evidence type="ECO:0000256" key="2">
    <source>
        <dbReference type="ARBA" id="ARBA00022771"/>
    </source>
</evidence>
<evidence type="ECO:0000313" key="6">
    <source>
        <dbReference type="EMBL" id="QBZ56814.1"/>
    </source>
</evidence>
<dbReference type="Proteomes" id="UP000294847">
    <property type="component" value="Chromosome 2"/>
</dbReference>
<dbReference type="InterPro" id="IPR040023">
    <property type="entry name" value="WBP4"/>
</dbReference>
<dbReference type="EMBL" id="CP034205">
    <property type="protein sequence ID" value="QBZ56814.1"/>
    <property type="molecule type" value="Genomic_DNA"/>
</dbReference>
<reference evidence="6 7" key="1">
    <citation type="journal article" date="2019" name="Mol. Biol. Evol.">
        <title>Blast fungal genomes show frequent chromosomal changes, gene gains and losses, and effector gene turnover.</title>
        <authorList>
            <person name="Gomez Luciano L.B."/>
            <person name="Jason Tsai I."/>
            <person name="Chuma I."/>
            <person name="Tosa Y."/>
            <person name="Chen Y.H."/>
            <person name="Li J.Y."/>
            <person name="Li M.Y."/>
            <person name="Jade Lu M.Y."/>
            <person name="Nakayashiki H."/>
            <person name="Li W.H."/>
        </authorList>
    </citation>
    <scope>NUCLEOTIDE SEQUENCE [LARGE SCALE GENOMIC DNA]</scope>
    <source>
        <strain evidence="6">MZ5-1-6</strain>
    </source>
</reference>
<feature type="compositionally biased region" description="Basic residues" evidence="4">
    <location>
        <begin position="280"/>
        <end position="291"/>
    </location>
</feature>
<dbReference type="OMA" id="KSAPRYW"/>
<feature type="compositionally biased region" description="Basic and acidic residues" evidence="4">
    <location>
        <begin position="247"/>
        <end position="261"/>
    </location>
</feature>
<dbReference type="GO" id="GO:0071011">
    <property type="term" value="C:precatalytic spliceosome"/>
    <property type="evidence" value="ECO:0007669"/>
    <property type="project" value="TreeGrafter"/>
</dbReference>
<dbReference type="SMR" id="A0A4P7N9J3"/>
<feature type="compositionally biased region" description="Basic and acidic residues" evidence="4">
    <location>
        <begin position="29"/>
        <end position="67"/>
    </location>
</feature>
<name>A0A4P7N9J3_PYROR</name>
<gene>
    <name evidence="6" type="ORF">PoMZ_01731</name>
</gene>
<dbReference type="GO" id="GO:0000398">
    <property type="term" value="P:mRNA splicing, via spliceosome"/>
    <property type="evidence" value="ECO:0007669"/>
    <property type="project" value="InterPro"/>
</dbReference>
<keyword evidence="1" id="KW-0479">Metal-binding</keyword>
<feature type="compositionally biased region" description="Polar residues" evidence="4">
    <location>
        <begin position="96"/>
        <end position="108"/>
    </location>
</feature>
<sequence>MAEYWKSTPRYWCKHCSMYVRDTKLERTNHEATGKHRGAVERALRDLHRGHEKQEREKERARREIERLNGVVTGGEGDNKYKSGRSAPPGRGPPQEASSSSGKEQRQAQLEQLAGMGVNIPDELRGQLAMAGEWTVTKTRVIDDGEGNESVARGVRKRELEKTEEEKEEENAVNGLFKKPRRWGMDTRIAGGDDGGELDALLSGSSFVVKGEKKEEDEEEAAKPPLKVEDTEKGPDLEGAPQQEKPNVVKEEEDVVKKEPADEASAPHTAAEAAAPAVVFKKRKPKNIRQK</sequence>
<keyword evidence="3" id="KW-0862">Zinc</keyword>
<dbReference type="PANTHER" id="PTHR13173:SF10">
    <property type="entry name" value="WW DOMAIN-BINDING PROTEIN 4"/>
    <property type="match status" value="1"/>
</dbReference>
<evidence type="ECO:0000259" key="5">
    <source>
        <dbReference type="Pfam" id="PF06220"/>
    </source>
</evidence>
<evidence type="ECO:0000256" key="4">
    <source>
        <dbReference type="SAM" id="MobiDB-lite"/>
    </source>
</evidence>
<feature type="compositionally biased region" description="Low complexity" evidence="4">
    <location>
        <begin position="263"/>
        <end position="277"/>
    </location>
</feature>
<feature type="region of interest" description="Disordered" evidence="4">
    <location>
        <begin position="141"/>
        <end position="173"/>
    </location>
</feature>
<dbReference type="SUPFAM" id="SSF57667">
    <property type="entry name" value="beta-beta-alpha zinc fingers"/>
    <property type="match status" value="1"/>
</dbReference>
<evidence type="ECO:0000256" key="1">
    <source>
        <dbReference type="ARBA" id="ARBA00022723"/>
    </source>
</evidence>
<keyword evidence="2" id="KW-0863">Zinc-finger</keyword>